<dbReference type="AlphaFoldDB" id="A0A061SE04"/>
<reference evidence="3" key="1">
    <citation type="submission" date="2014-05" db="EMBL/GenBank/DDBJ databases">
        <title>The transcriptome of the halophilic microalga Tetraselmis sp. GSL018 isolated from the Great Salt Lake, Utah.</title>
        <authorList>
            <person name="Jinkerson R.E."/>
            <person name="D'Adamo S."/>
            <person name="Posewitz M.C."/>
        </authorList>
    </citation>
    <scope>NUCLEOTIDE SEQUENCE</scope>
    <source>
        <strain evidence="3">GSL018</strain>
    </source>
</reference>
<keyword evidence="1" id="KW-0472">Membrane</keyword>
<name>A0A061SE04_9CHLO</name>
<dbReference type="GO" id="GO:0006629">
    <property type="term" value="P:lipid metabolic process"/>
    <property type="evidence" value="ECO:0007669"/>
    <property type="project" value="InterPro"/>
</dbReference>
<keyword evidence="1" id="KW-1133">Transmembrane helix</keyword>
<protein>
    <submittedName>
        <fullName evidence="3">Fatty acid desaturase</fullName>
    </submittedName>
</protein>
<dbReference type="InterPro" id="IPR005804">
    <property type="entry name" value="FA_desaturase_dom"/>
</dbReference>
<evidence type="ECO:0000256" key="1">
    <source>
        <dbReference type="SAM" id="Phobius"/>
    </source>
</evidence>
<feature type="transmembrane region" description="Helical" evidence="1">
    <location>
        <begin position="197"/>
        <end position="214"/>
    </location>
</feature>
<sequence>MGDGVSHIWRYDAIAAAQRDQNAKRHEYYFTLPSPLMTSLKEMLNDERDEPLLLTLANIILTVIPTALLLYALPPSNVLGAFYVACLYVLWVERFILALHYSSHRRLFSKKSEPLNMVTEWVLAPFFGIPIGTYTTHHCVMHHTEDNGGLDLSSTEPYQRDSFLHFLHYWLRFVFLSTIELPIYCARRRRYGLLSKLLAGEALWLLLLRTLYGLRPVQTVWVFLVPFLVSSFLLMFGNWSQHIFIDPSKPESDYTLTYNCVDHSGNQRSFNDGYHIIHHINSRVHWSELPDKFIDTVDKHRAEDAFVFRGIGFFDVGFACMTGQLGWLADRLTLCSDKRKSKEELIA</sequence>
<evidence type="ECO:0000313" key="3">
    <source>
        <dbReference type="EMBL" id="JAC80976.1"/>
    </source>
</evidence>
<feature type="transmembrane region" description="Helical" evidence="1">
    <location>
        <begin position="220"/>
        <end position="239"/>
    </location>
</feature>
<feature type="transmembrane region" description="Helical" evidence="1">
    <location>
        <begin position="79"/>
        <end position="101"/>
    </location>
</feature>
<gene>
    <name evidence="3" type="ORF">TSPGSL018_8965</name>
</gene>
<proteinExistence type="predicted"/>
<dbReference type="PANTHER" id="PTHR36459:SF1">
    <property type="entry name" value="FATTY ACID DESATURASE DOMAIN-CONTAINING PROTEIN-RELATED"/>
    <property type="match status" value="1"/>
</dbReference>
<organism evidence="3">
    <name type="scientific">Tetraselmis sp. GSL018</name>
    <dbReference type="NCBI Taxonomy" id="582737"/>
    <lineage>
        <taxon>Eukaryota</taxon>
        <taxon>Viridiplantae</taxon>
        <taxon>Chlorophyta</taxon>
        <taxon>core chlorophytes</taxon>
        <taxon>Chlorodendrophyceae</taxon>
        <taxon>Chlorodendrales</taxon>
        <taxon>Chlorodendraceae</taxon>
        <taxon>Tetraselmis</taxon>
    </lineage>
</organism>
<dbReference type="Pfam" id="PF00487">
    <property type="entry name" value="FA_desaturase"/>
    <property type="match status" value="1"/>
</dbReference>
<dbReference type="EMBL" id="GBEZ01004225">
    <property type="protein sequence ID" value="JAC80976.1"/>
    <property type="molecule type" value="Transcribed_RNA"/>
</dbReference>
<keyword evidence="1" id="KW-0812">Transmembrane</keyword>
<feature type="transmembrane region" description="Helical" evidence="1">
    <location>
        <begin position="52"/>
        <end position="73"/>
    </location>
</feature>
<dbReference type="PANTHER" id="PTHR36459">
    <property type="entry name" value="ORF"/>
    <property type="match status" value="1"/>
</dbReference>
<accession>A0A061SE04</accession>
<feature type="domain" description="Fatty acid desaturase" evidence="2">
    <location>
        <begin position="84"/>
        <end position="292"/>
    </location>
</feature>
<feature type="non-terminal residue" evidence="3">
    <location>
        <position position="347"/>
    </location>
</feature>
<evidence type="ECO:0000259" key="2">
    <source>
        <dbReference type="Pfam" id="PF00487"/>
    </source>
</evidence>